<dbReference type="GO" id="GO:0016020">
    <property type="term" value="C:membrane"/>
    <property type="evidence" value="ECO:0007669"/>
    <property type="project" value="UniProtKB-SubCell"/>
</dbReference>
<dbReference type="InterPro" id="IPR029069">
    <property type="entry name" value="HotDog_dom_sf"/>
</dbReference>
<evidence type="ECO:0000256" key="12">
    <source>
        <dbReference type="ARBA" id="ARBA00023273"/>
    </source>
</evidence>
<comment type="catalytic activity">
    <reaction evidence="19">
        <text>octanoyl-CoA + H2O = octanoate + CoA + H(+)</text>
        <dbReference type="Rhea" id="RHEA:30143"/>
        <dbReference type="ChEBI" id="CHEBI:15377"/>
        <dbReference type="ChEBI" id="CHEBI:15378"/>
        <dbReference type="ChEBI" id="CHEBI:25646"/>
        <dbReference type="ChEBI" id="CHEBI:57287"/>
        <dbReference type="ChEBI" id="CHEBI:57386"/>
    </reaction>
    <physiologicalReaction direction="left-to-right" evidence="19">
        <dbReference type="Rhea" id="RHEA:30144"/>
    </physiologicalReaction>
</comment>
<keyword evidence="6" id="KW-0053">Apoptosis</keyword>
<dbReference type="InterPro" id="IPR006683">
    <property type="entry name" value="Thioestr_dom"/>
</dbReference>
<dbReference type="RefSeq" id="WP_183370267.1">
    <property type="nucleotide sequence ID" value="NZ_BAABHL010000034.1"/>
</dbReference>
<evidence type="ECO:0000256" key="4">
    <source>
        <dbReference type="ARBA" id="ARBA00022475"/>
    </source>
</evidence>
<evidence type="ECO:0000256" key="3">
    <source>
        <dbReference type="ARBA" id="ARBA00004632"/>
    </source>
</evidence>
<organism evidence="25 26">
    <name type="scientific">Gordonia humi</name>
    <dbReference type="NCBI Taxonomy" id="686429"/>
    <lineage>
        <taxon>Bacteria</taxon>
        <taxon>Bacillati</taxon>
        <taxon>Actinomycetota</taxon>
        <taxon>Actinomycetes</taxon>
        <taxon>Mycobacteriales</taxon>
        <taxon>Gordoniaceae</taxon>
        <taxon>Gordonia</taxon>
    </lineage>
</organism>
<sequence length="205" mass="22206">MTAAERVDDQHVDDRYLDYAGSFNRLEDEVCLAAPPESAMSELTADFSALAARVAEHRVDYDRRPTRYAGMSGLPHPILVPYEVHEDGPTSTSGTVEFGLRHMGNENVVHGGIISMMFDDFIGMFVSRSLGSGSSARTAYLNVDYRSMTPVGRPLSVSAEIASVQGRKAFVEARICDGETLCAEAHALFVCPADQMWPGVAGLGD</sequence>
<evidence type="ECO:0000256" key="21">
    <source>
        <dbReference type="ARBA" id="ARBA00047969"/>
    </source>
</evidence>
<name>A0A840EU19_9ACTN</name>
<dbReference type="Proteomes" id="UP000551501">
    <property type="component" value="Unassembled WGS sequence"/>
</dbReference>
<evidence type="ECO:0000256" key="15">
    <source>
        <dbReference type="ARBA" id="ARBA00038456"/>
    </source>
</evidence>
<evidence type="ECO:0000259" key="24">
    <source>
        <dbReference type="Pfam" id="PF03061"/>
    </source>
</evidence>
<evidence type="ECO:0000256" key="22">
    <source>
        <dbReference type="ARBA" id="ARBA00048074"/>
    </source>
</evidence>
<evidence type="ECO:0000256" key="7">
    <source>
        <dbReference type="ARBA" id="ARBA00022801"/>
    </source>
</evidence>
<evidence type="ECO:0000256" key="18">
    <source>
        <dbReference type="ARBA" id="ARBA00043210"/>
    </source>
</evidence>
<comment type="subcellular location">
    <subcellularLocation>
        <location evidence="3">Cell projection</location>
        <location evidence="3">Ruffle membrane</location>
    </subcellularLocation>
    <subcellularLocation>
        <location evidence="2">Cytoplasm</location>
    </subcellularLocation>
    <subcellularLocation>
        <location evidence="1">Membrane</location>
        <topology evidence="1">Peripheral membrane protein</topology>
    </subcellularLocation>
</comment>
<evidence type="ECO:0000256" key="23">
    <source>
        <dbReference type="ARBA" id="ARBA00048180"/>
    </source>
</evidence>
<reference evidence="25 26" key="1">
    <citation type="submission" date="2020-08" db="EMBL/GenBank/DDBJ databases">
        <title>Sequencing the genomes of 1000 actinobacteria strains.</title>
        <authorList>
            <person name="Klenk H.-P."/>
        </authorList>
    </citation>
    <scope>NUCLEOTIDE SEQUENCE [LARGE SCALE GENOMIC DNA]</scope>
    <source>
        <strain evidence="25 26">DSM 45298</strain>
    </source>
</reference>
<evidence type="ECO:0000256" key="20">
    <source>
        <dbReference type="ARBA" id="ARBA00047734"/>
    </source>
</evidence>
<keyword evidence="26" id="KW-1185">Reference proteome</keyword>
<keyword evidence="4" id="KW-1003">Cell membrane</keyword>
<evidence type="ECO:0000256" key="5">
    <source>
        <dbReference type="ARBA" id="ARBA00022490"/>
    </source>
</evidence>
<evidence type="ECO:0000256" key="13">
    <source>
        <dbReference type="ARBA" id="ARBA00035852"/>
    </source>
</evidence>
<comment type="caution">
    <text evidence="25">The sequence shown here is derived from an EMBL/GenBank/DDBJ whole genome shotgun (WGS) entry which is preliminary data.</text>
</comment>
<feature type="domain" description="Thioesterase" evidence="24">
    <location>
        <begin position="107"/>
        <end position="180"/>
    </location>
</feature>
<dbReference type="AlphaFoldDB" id="A0A840EU19"/>
<evidence type="ECO:0000256" key="14">
    <source>
        <dbReference type="ARBA" id="ARBA00037002"/>
    </source>
</evidence>
<dbReference type="PANTHER" id="PTHR12418:SF19">
    <property type="entry name" value="ACYL-COENZYME A THIOESTERASE THEM4"/>
    <property type="match status" value="1"/>
</dbReference>
<evidence type="ECO:0000256" key="19">
    <source>
        <dbReference type="ARBA" id="ARBA00047588"/>
    </source>
</evidence>
<protein>
    <recommendedName>
        <fullName evidence="17">Acyl-coenzyme A thioesterase THEM4</fullName>
        <ecNumber evidence="16">3.1.2.2</ecNumber>
    </recommendedName>
    <alternativeName>
        <fullName evidence="18">Thioesterase superfamily member 4</fullName>
    </alternativeName>
</protein>
<comment type="catalytic activity">
    <reaction evidence="13">
        <text>(5Z,8Z,11Z,14Z)-eicosatetraenoyl-CoA + H2O = (5Z,8Z,11Z,14Z)-eicosatetraenoate + CoA + H(+)</text>
        <dbReference type="Rhea" id="RHEA:40151"/>
        <dbReference type="ChEBI" id="CHEBI:15377"/>
        <dbReference type="ChEBI" id="CHEBI:15378"/>
        <dbReference type="ChEBI" id="CHEBI:32395"/>
        <dbReference type="ChEBI" id="CHEBI:57287"/>
        <dbReference type="ChEBI" id="CHEBI:57368"/>
    </reaction>
    <physiologicalReaction direction="left-to-right" evidence="13">
        <dbReference type="Rhea" id="RHEA:40152"/>
    </physiologicalReaction>
</comment>
<evidence type="ECO:0000256" key="6">
    <source>
        <dbReference type="ARBA" id="ARBA00022703"/>
    </source>
</evidence>
<keyword evidence="11" id="KW-0472">Membrane</keyword>
<keyword evidence="5" id="KW-0963">Cytoplasm</keyword>
<evidence type="ECO:0000256" key="17">
    <source>
        <dbReference type="ARBA" id="ARBA00040123"/>
    </source>
</evidence>
<dbReference type="SUPFAM" id="SSF54637">
    <property type="entry name" value="Thioesterase/thiol ester dehydrase-isomerase"/>
    <property type="match status" value="1"/>
</dbReference>
<comment type="catalytic activity">
    <reaction evidence="14">
        <text>(9Z)-octadecenoyl-CoA + H2O = (9Z)-octadecenoate + CoA + H(+)</text>
        <dbReference type="Rhea" id="RHEA:40139"/>
        <dbReference type="ChEBI" id="CHEBI:15377"/>
        <dbReference type="ChEBI" id="CHEBI:15378"/>
        <dbReference type="ChEBI" id="CHEBI:30823"/>
        <dbReference type="ChEBI" id="CHEBI:57287"/>
        <dbReference type="ChEBI" id="CHEBI:57387"/>
    </reaction>
    <physiologicalReaction direction="left-to-right" evidence="14">
        <dbReference type="Rhea" id="RHEA:40140"/>
    </physiologicalReaction>
</comment>
<keyword evidence="10" id="KW-0443">Lipid metabolism</keyword>
<proteinExistence type="inferred from homology"/>
<comment type="catalytic activity">
    <reaction evidence="23">
        <text>tetradecanoyl-CoA + H2O = tetradecanoate + CoA + H(+)</text>
        <dbReference type="Rhea" id="RHEA:40119"/>
        <dbReference type="ChEBI" id="CHEBI:15377"/>
        <dbReference type="ChEBI" id="CHEBI:15378"/>
        <dbReference type="ChEBI" id="CHEBI:30807"/>
        <dbReference type="ChEBI" id="CHEBI:57287"/>
        <dbReference type="ChEBI" id="CHEBI:57385"/>
    </reaction>
    <physiologicalReaction direction="left-to-right" evidence="23">
        <dbReference type="Rhea" id="RHEA:40120"/>
    </physiologicalReaction>
</comment>
<dbReference type="Pfam" id="PF03061">
    <property type="entry name" value="4HBT"/>
    <property type="match status" value="1"/>
</dbReference>
<dbReference type="GO" id="GO:0006631">
    <property type="term" value="P:fatty acid metabolic process"/>
    <property type="evidence" value="ECO:0007669"/>
    <property type="project" value="UniProtKB-KW"/>
</dbReference>
<dbReference type="EMBL" id="JACIFP010000001">
    <property type="protein sequence ID" value="MBB4135192.1"/>
    <property type="molecule type" value="Genomic_DNA"/>
</dbReference>
<dbReference type="GO" id="GO:0005737">
    <property type="term" value="C:cytoplasm"/>
    <property type="evidence" value="ECO:0007669"/>
    <property type="project" value="UniProtKB-SubCell"/>
</dbReference>
<keyword evidence="12" id="KW-0966">Cell projection</keyword>
<evidence type="ECO:0000256" key="16">
    <source>
        <dbReference type="ARBA" id="ARBA00038848"/>
    </source>
</evidence>
<evidence type="ECO:0000256" key="10">
    <source>
        <dbReference type="ARBA" id="ARBA00023098"/>
    </source>
</evidence>
<dbReference type="EC" id="3.1.2.2" evidence="16"/>
<dbReference type="InterPro" id="IPR052365">
    <property type="entry name" value="THEM4/THEM5_acyl-CoA_thioest"/>
</dbReference>
<comment type="catalytic activity">
    <reaction evidence="22">
        <text>dodecanoyl-CoA + H2O = dodecanoate + CoA + H(+)</text>
        <dbReference type="Rhea" id="RHEA:30135"/>
        <dbReference type="ChEBI" id="CHEBI:15377"/>
        <dbReference type="ChEBI" id="CHEBI:15378"/>
        <dbReference type="ChEBI" id="CHEBI:18262"/>
        <dbReference type="ChEBI" id="CHEBI:57287"/>
        <dbReference type="ChEBI" id="CHEBI:57375"/>
    </reaction>
    <physiologicalReaction direction="left-to-right" evidence="22">
        <dbReference type="Rhea" id="RHEA:30136"/>
    </physiologicalReaction>
</comment>
<keyword evidence="8" id="KW-0276">Fatty acid metabolism</keyword>
<keyword evidence="9" id="KW-0809">Transit peptide</keyword>
<comment type="catalytic activity">
    <reaction evidence="21">
        <text>decanoyl-CoA + H2O = decanoate + CoA + H(+)</text>
        <dbReference type="Rhea" id="RHEA:40059"/>
        <dbReference type="ChEBI" id="CHEBI:15377"/>
        <dbReference type="ChEBI" id="CHEBI:15378"/>
        <dbReference type="ChEBI" id="CHEBI:27689"/>
        <dbReference type="ChEBI" id="CHEBI:57287"/>
        <dbReference type="ChEBI" id="CHEBI:61430"/>
    </reaction>
    <physiologicalReaction direction="left-to-right" evidence="21">
        <dbReference type="Rhea" id="RHEA:40060"/>
    </physiologicalReaction>
</comment>
<accession>A0A840EU19</accession>
<keyword evidence="7" id="KW-0378">Hydrolase</keyword>
<evidence type="ECO:0000256" key="8">
    <source>
        <dbReference type="ARBA" id="ARBA00022832"/>
    </source>
</evidence>
<evidence type="ECO:0000313" key="25">
    <source>
        <dbReference type="EMBL" id="MBB4135192.1"/>
    </source>
</evidence>
<evidence type="ECO:0000256" key="9">
    <source>
        <dbReference type="ARBA" id="ARBA00022946"/>
    </source>
</evidence>
<evidence type="ECO:0000256" key="2">
    <source>
        <dbReference type="ARBA" id="ARBA00004496"/>
    </source>
</evidence>
<dbReference type="CDD" id="cd03443">
    <property type="entry name" value="PaaI_thioesterase"/>
    <property type="match status" value="1"/>
</dbReference>
<comment type="catalytic activity">
    <reaction evidence="20">
        <text>hexadecanoyl-CoA + H2O = hexadecanoate + CoA + H(+)</text>
        <dbReference type="Rhea" id="RHEA:16645"/>
        <dbReference type="ChEBI" id="CHEBI:7896"/>
        <dbReference type="ChEBI" id="CHEBI:15377"/>
        <dbReference type="ChEBI" id="CHEBI:15378"/>
        <dbReference type="ChEBI" id="CHEBI:57287"/>
        <dbReference type="ChEBI" id="CHEBI:57379"/>
        <dbReference type="EC" id="3.1.2.2"/>
    </reaction>
    <physiologicalReaction direction="left-to-right" evidence="20">
        <dbReference type="Rhea" id="RHEA:16646"/>
    </physiologicalReaction>
</comment>
<evidence type="ECO:0000256" key="1">
    <source>
        <dbReference type="ARBA" id="ARBA00004170"/>
    </source>
</evidence>
<comment type="similarity">
    <text evidence="15">Belongs to the THEM4/THEM5 thioesterase family.</text>
</comment>
<evidence type="ECO:0000313" key="26">
    <source>
        <dbReference type="Proteomes" id="UP000551501"/>
    </source>
</evidence>
<dbReference type="PANTHER" id="PTHR12418">
    <property type="entry name" value="ACYL-COENZYME A THIOESTERASE THEM4"/>
    <property type="match status" value="1"/>
</dbReference>
<dbReference type="GO" id="GO:0016787">
    <property type="term" value="F:hydrolase activity"/>
    <property type="evidence" value="ECO:0007669"/>
    <property type="project" value="UniProtKB-KW"/>
</dbReference>
<dbReference type="Gene3D" id="3.10.129.10">
    <property type="entry name" value="Hotdog Thioesterase"/>
    <property type="match status" value="1"/>
</dbReference>
<gene>
    <name evidence="25" type="ORF">BKA16_001744</name>
</gene>
<evidence type="ECO:0000256" key="11">
    <source>
        <dbReference type="ARBA" id="ARBA00023136"/>
    </source>
</evidence>